<evidence type="ECO:0000256" key="6">
    <source>
        <dbReference type="ARBA" id="ARBA00023002"/>
    </source>
</evidence>
<dbReference type="Gene3D" id="3.30.9.10">
    <property type="entry name" value="D-Amino Acid Oxidase, subunit A, domain 2"/>
    <property type="match status" value="1"/>
</dbReference>
<dbReference type="AlphaFoldDB" id="A0A2X2YMH9"/>
<dbReference type="OMA" id="GVMTIMN"/>
<dbReference type="InterPro" id="IPR006076">
    <property type="entry name" value="FAD-dep_OxRdtase"/>
</dbReference>
<dbReference type="InterPro" id="IPR038299">
    <property type="entry name" value="DAO_C_sf"/>
</dbReference>
<dbReference type="PANTHER" id="PTHR11985:SF35">
    <property type="entry name" value="ANAEROBIC GLYCEROL-3-PHOSPHATE DEHYDROGENASE SUBUNIT A"/>
    <property type="match status" value="1"/>
</dbReference>
<dbReference type="PROSITE" id="PS00978">
    <property type="entry name" value="FAD_G3PDH_2"/>
    <property type="match status" value="1"/>
</dbReference>
<reference evidence="10 11" key="1">
    <citation type="submission" date="2018-06" db="EMBL/GenBank/DDBJ databases">
        <authorList>
            <consortium name="Pathogen Informatics"/>
            <person name="Doyle S."/>
        </authorList>
    </citation>
    <scope>NUCLEOTIDE SEQUENCE [LARGE SCALE GENOMIC DNA]</scope>
    <source>
        <strain evidence="10 11">NCTC11820</strain>
    </source>
</reference>
<keyword evidence="3 7" id="KW-0285">Flavoprotein</keyword>
<dbReference type="InterPro" id="IPR031656">
    <property type="entry name" value="DAO_C"/>
</dbReference>
<dbReference type="PRINTS" id="PR01001">
    <property type="entry name" value="FADG3PDH"/>
</dbReference>
<accession>A0A2X2YMH9</accession>
<dbReference type="SUPFAM" id="SSF51905">
    <property type="entry name" value="FAD/NAD(P)-binding domain"/>
    <property type="match status" value="1"/>
</dbReference>
<gene>
    <name evidence="10" type="primary">glpD</name>
    <name evidence="10" type="ORF">NCTC11820_00484</name>
</gene>
<feature type="domain" description="FAD dependent oxidoreductase" evidence="8">
    <location>
        <begin position="27"/>
        <end position="352"/>
    </location>
</feature>
<proteinExistence type="inferred from homology"/>
<comment type="catalytic activity">
    <reaction evidence="7">
        <text>a quinone + sn-glycerol 3-phosphate = dihydroxyacetone phosphate + a quinol</text>
        <dbReference type="Rhea" id="RHEA:18977"/>
        <dbReference type="ChEBI" id="CHEBI:24646"/>
        <dbReference type="ChEBI" id="CHEBI:57597"/>
        <dbReference type="ChEBI" id="CHEBI:57642"/>
        <dbReference type="ChEBI" id="CHEBI:132124"/>
        <dbReference type="EC" id="1.1.5.3"/>
    </reaction>
</comment>
<dbReference type="GO" id="GO:0009331">
    <property type="term" value="C:glycerol-3-phosphate dehydrogenase (FAD) complex"/>
    <property type="evidence" value="ECO:0007669"/>
    <property type="project" value="UniProtKB-UniRule"/>
</dbReference>
<dbReference type="GeneID" id="55564369"/>
<dbReference type="Gene3D" id="3.50.50.60">
    <property type="entry name" value="FAD/NAD(P)-binding domain"/>
    <property type="match status" value="1"/>
</dbReference>
<keyword evidence="5" id="KW-0274">FAD</keyword>
<sequence length="524" mass="56394">MKFSAALNAARRRNDLDEVMNANEPVDLVIIGGGITGVGTALDAVTRGLNTVLIEKHDLGFGTSRWSSKLAHGGLRYLAKMDLQIAHNSAVERGILMTRTAPHLIHSLPQVTALGADTNLFQKSAMRLGFIAGDLLRISAGTSSRVLPHSHYASPKQTLALCPAVSRDRLRGAWVNYDGQMVDDARIVSAIARTAAGYGAKILTRVEALRMSAHEVQVRDTVRGQTGVIPARAVINATGVWAAGLDTDIHIRPSRGTHLIFSAERLGNPRGSLTVPLPGSISRYLFILPAPHHRVYLGLTDEDNPGPIPDVPETPDADIDFLLRNINLALEQPLSCDDVIGTFTGLRPLIDNGGGGAAADVSRKHALIRSCEGAFSVVGGKYTEYRLMAEQCLDRVLAASGIRAGACRTRDLPIIGAHRHPDFRGVSRDALVGLPKPLVRRFGREAPLVAQAEIARPLEYLDGTDVTRAEVAFALTHEGAMNVADILQRRTRLGLVKDDASRVDAEVQEIIAEIAEKGNYDVIA</sequence>
<name>A0A2X2YMH9_9ACTO</name>
<dbReference type="GO" id="GO:0004368">
    <property type="term" value="F:glycerol-3-phosphate dehydrogenase (quinone) activity"/>
    <property type="evidence" value="ECO:0007669"/>
    <property type="project" value="UniProtKB-EC"/>
</dbReference>
<keyword evidence="4" id="KW-0319">Glycerol metabolism</keyword>
<dbReference type="EMBL" id="UASJ01000001">
    <property type="protein sequence ID" value="SQB64153.1"/>
    <property type="molecule type" value="Genomic_DNA"/>
</dbReference>
<comment type="cofactor">
    <cofactor evidence="1 7">
        <name>FAD</name>
        <dbReference type="ChEBI" id="CHEBI:57692"/>
    </cofactor>
</comment>
<dbReference type="Pfam" id="PF01266">
    <property type="entry name" value="DAO"/>
    <property type="match status" value="1"/>
</dbReference>
<dbReference type="InterPro" id="IPR000447">
    <property type="entry name" value="G3P_DH_FAD-dep"/>
</dbReference>
<evidence type="ECO:0000313" key="10">
    <source>
        <dbReference type="EMBL" id="SQB64153.1"/>
    </source>
</evidence>
<evidence type="ECO:0000259" key="9">
    <source>
        <dbReference type="Pfam" id="PF16901"/>
    </source>
</evidence>
<dbReference type="Proteomes" id="UP000250245">
    <property type="component" value="Unassembled WGS sequence"/>
</dbReference>
<dbReference type="Pfam" id="PF16901">
    <property type="entry name" value="DAO_C"/>
    <property type="match status" value="1"/>
</dbReference>
<dbReference type="InterPro" id="IPR036188">
    <property type="entry name" value="FAD/NAD-bd_sf"/>
</dbReference>
<evidence type="ECO:0000256" key="2">
    <source>
        <dbReference type="ARBA" id="ARBA00007330"/>
    </source>
</evidence>
<evidence type="ECO:0000256" key="3">
    <source>
        <dbReference type="ARBA" id="ARBA00022630"/>
    </source>
</evidence>
<dbReference type="GO" id="GO:0006071">
    <property type="term" value="P:glycerol metabolic process"/>
    <property type="evidence" value="ECO:0007669"/>
    <property type="project" value="UniProtKB-KW"/>
</dbReference>
<comment type="similarity">
    <text evidence="2 7">Belongs to the FAD-dependent glycerol-3-phosphate dehydrogenase family.</text>
</comment>
<dbReference type="GO" id="GO:0046168">
    <property type="term" value="P:glycerol-3-phosphate catabolic process"/>
    <property type="evidence" value="ECO:0007669"/>
    <property type="project" value="TreeGrafter"/>
</dbReference>
<feature type="domain" description="Alpha-glycerophosphate oxidase C-terminal" evidence="9">
    <location>
        <begin position="407"/>
        <end position="513"/>
    </location>
</feature>
<dbReference type="PROSITE" id="PS00977">
    <property type="entry name" value="FAD_G3PDH_1"/>
    <property type="match status" value="1"/>
</dbReference>
<evidence type="ECO:0000256" key="1">
    <source>
        <dbReference type="ARBA" id="ARBA00001974"/>
    </source>
</evidence>
<dbReference type="RefSeq" id="WP_013188647.1">
    <property type="nucleotide sequence ID" value="NZ_CP068112.1"/>
</dbReference>
<dbReference type="EC" id="1.1.5.3" evidence="7"/>
<evidence type="ECO:0000256" key="5">
    <source>
        <dbReference type="ARBA" id="ARBA00022827"/>
    </source>
</evidence>
<dbReference type="PANTHER" id="PTHR11985">
    <property type="entry name" value="GLYCEROL-3-PHOSPHATE DEHYDROGENASE"/>
    <property type="match status" value="1"/>
</dbReference>
<evidence type="ECO:0000256" key="7">
    <source>
        <dbReference type="RuleBase" id="RU361217"/>
    </source>
</evidence>
<dbReference type="Gene3D" id="1.10.8.870">
    <property type="entry name" value="Alpha-glycerophosphate oxidase, cap domain"/>
    <property type="match status" value="1"/>
</dbReference>
<keyword evidence="6 7" id="KW-0560">Oxidoreductase</keyword>
<evidence type="ECO:0000259" key="8">
    <source>
        <dbReference type="Pfam" id="PF01266"/>
    </source>
</evidence>
<evidence type="ECO:0000256" key="4">
    <source>
        <dbReference type="ARBA" id="ARBA00022798"/>
    </source>
</evidence>
<protein>
    <recommendedName>
        <fullName evidence="7">Glycerol-3-phosphate dehydrogenase</fullName>
        <ecNumber evidence="7">1.1.5.3</ecNumber>
    </recommendedName>
</protein>
<organism evidence="10 11">
    <name type="scientific">Mobiluncus curtisii</name>
    <dbReference type="NCBI Taxonomy" id="2051"/>
    <lineage>
        <taxon>Bacteria</taxon>
        <taxon>Bacillati</taxon>
        <taxon>Actinomycetota</taxon>
        <taxon>Actinomycetes</taxon>
        <taxon>Actinomycetales</taxon>
        <taxon>Actinomycetaceae</taxon>
        <taxon>Mobiluncus</taxon>
    </lineage>
</organism>
<evidence type="ECO:0000313" key="11">
    <source>
        <dbReference type="Proteomes" id="UP000250245"/>
    </source>
</evidence>